<dbReference type="AlphaFoldDB" id="A0AAV4U5S8"/>
<organism evidence="2 3">
    <name type="scientific">Caerostris darwini</name>
    <dbReference type="NCBI Taxonomy" id="1538125"/>
    <lineage>
        <taxon>Eukaryota</taxon>
        <taxon>Metazoa</taxon>
        <taxon>Ecdysozoa</taxon>
        <taxon>Arthropoda</taxon>
        <taxon>Chelicerata</taxon>
        <taxon>Arachnida</taxon>
        <taxon>Araneae</taxon>
        <taxon>Araneomorphae</taxon>
        <taxon>Entelegynae</taxon>
        <taxon>Araneoidea</taxon>
        <taxon>Araneidae</taxon>
        <taxon>Caerostris</taxon>
    </lineage>
</organism>
<gene>
    <name evidence="2" type="ORF">CDAR_309011</name>
</gene>
<feature type="compositionally biased region" description="Basic and acidic residues" evidence="1">
    <location>
        <begin position="1"/>
        <end position="14"/>
    </location>
</feature>
<protein>
    <submittedName>
        <fullName evidence="2">Uncharacterized protein</fullName>
    </submittedName>
</protein>
<evidence type="ECO:0000313" key="3">
    <source>
        <dbReference type="Proteomes" id="UP001054837"/>
    </source>
</evidence>
<evidence type="ECO:0000256" key="1">
    <source>
        <dbReference type="SAM" id="MobiDB-lite"/>
    </source>
</evidence>
<name>A0AAV4U5S8_9ARAC</name>
<dbReference type="Proteomes" id="UP001054837">
    <property type="component" value="Unassembled WGS sequence"/>
</dbReference>
<comment type="caution">
    <text evidence="2">The sequence shown here is derived from an EMBL/GenBank/DDBJ whole genome shotgun (WGS) entry which is preliminary data.</text>
</comment>
<feature type="region of interest" description="Disordered" evidence="1">
    <location>
        <begin position="1"/>
        <end position="74"/>
    </location>
</feature>
<evidence type="ECO:0000313" key="2">
    <source>
        <dbReference type="EMBL" id="GIY53083.1"/>
    </source>
</evidence>
<keyword evidence="3" id="KW-1185">Reference proteome</keyword>
<sequence>MTDETHLTEKEKFRRQTPRRICRREGESSPFKRGAVPVGDRHHPRHGPGPTREEASVRRPLPKSPATPGEEARQCREIMMMVRCRLPRE</sequence>
<proteinExistence type="predicted"/>
<reference evidence="2 3" key="1">
    <citation type="submission" date="2021-06" db="EMBL/GenBank/DDBJ databases">
        <title>Caerostris darwini draft genome.</title>
        <authorList>
            <person name="Kono N."/>
            <person name="Arakawa K."/>
        </authorList>
    </citation>
    <scope>NUCLEOTIDE SEQUENCE [LARGE SCALE GENOMIC DNA]</scope>
</reference>
<dbReference type="EMBL" id="BPLQ01010738">
    <property type="protein sequence ID" value="GIY53083.1"/>
    <property type="molecule type" value="Genomic_DNA"/>
</dbReference>
<accession>A0AAV4U5S8</accession>